<protein>
    <submittedName>
        <fullName evidence="1">Uncharacterized protein</fullName>
    </submittedName>
</protein>
<dbReference type="AlphaFoldDB" id="X1P9N7"/>
<sequence length="42" mass="4638">AEVLIKIEQGMEPGQDFFAFVTKIGSIELEEFIPGSQAFSHP</sequence>
<gene>
    <name evidence="1" type="ORF">S06H3_62987</name>
</gene>
<name>X1P9N7_9ZZZZ</name>
<evidence type="ECO:0000313" key="1">
    <source>
        <dbReference type="EMBL" id="GAI53002.1"/>
    </source>
</evidence>
<proteinExistence type="predicted"/>
<comment type="caution">
    <text evidence="1">The sequence shown here is derived from an EMBL/GenBank/DDBJ whole genome shotgun (WGS) entry which is preliminary data.</text>
</comment>
<organism evidence="1">
    <name type="scientific">marine sediment metagenome</name>
    <dbReference type="NCBI Taxonomy" id="412755"/>
    <lineage>
        <taxon>unclassified sequences</taxon>
        <taxon>metagenomes</taxon>
        <taxon>ecological metagenomes</taxon>
    </lineage>
</organism>
<reference evidence="1" key="1">
    <citation type="journal article" date="2014" name="Front. Microbiol.">
        <title>High frequency of phylogenetically diverse reductive dehalogenase-homologous genes in deep subseafloor sedimentary metagenomes.</title>
        <authorList>
            <person name="Kawai M."/>
            <person name="Futagami T."/>
            <person name="Toyoda A."/>
            <person name="Takaki Y."/>
            <person name="Nishi S."/>
            <person name="Hori S."/>
            <person name="Arai W."/>
            <person name="Tsubouchi T."/>
            <person name="Morono Y."/>
            <person name="Uchiyama I."/>
            <person name="Ito T."/>
            <person name="Fujiyama A."/>
            <person name="Inagaki F."/>
            <person name="Takami H."/>
        </authorList>
    </citation>
    <scope>NUCLEOTIDE SEQUENCE</scope>
    <source>
        <strain evidence="1">Expedition CK06-06</strain>
    </source>
</reference>
<dbReference type="EMBL" id="BARV01041680">
    <property type="protein sequence ID" value="GAI53002.1"/>
    <property type="molecule type" value="Genomic_DNA"/>
</dbReference>
<accession>X1P9N7</accession>
<feature type="non-terminal residue" evidence="1">
    <location>
        <position position="1"/>
    </location>
</feature>